<proteinExistence type="predicted"/>
<protein>
    <recommendedName>
        <fullName evidence="2">PDZ domain-containing protein</fullName>
    </recommendedName>
</protein>
<name>A0A839GJI1_9BACT</name>
<dbReference type="InterPro" id="IPR021109">
    <property type="entry name" value="Peptidase_aspartic_dom_sf"/>
</dbReference>
<dbReference type="AlphaFoldDB" id="A0A839GJI1"/>
<dbReference type="InterPro" id="IPR041489">
    <property type="entry name" value="PDZ_6"/>
</dbReference>
<dbReference type="Gene3D" id="2.40.70.10">
    <property type="entry name" value="Acid Proteases"/>
    <property type="match status" value="2"/>
</dbReference>
<reference evidence="3 4" key="1">
    <citation type="submission" date="2020-08" db="EMBL/GenBank/DDBJ databases">
        <title>Genomic Encyclopedia of Type Strains, Phase IV (KMG-IV): sequencing the most valuable type-strain genomes for metagenomic binning, comparative biology and taxonomic classification.</title>
        <authorList>
            <person name="Goeker M."/>
        </authorList>
    </citation>
    <scope>NUCLEOTIDE SEQUENCE [LARGE SCALE GENOMIC DNA]</scope>
    <source>
        <strain evidence="3 4">DSM 29854</strain>
    </source>
</reference>
<dbReference type="Proteomes" id="UP000563094">
    <property type="component" value="Unassembled WGS sequence"/>
</dbReference>
<feature type="signal peptide" evidence="1">
    <location>
        <begin position="1"/>
        <end position="24"/>
    </location>
</feature>
<comment type="caution">
    <text evidence="3">The sequence shown here is derived from an EMBL/GenBank/DDBJ whole genome shotgun (WGS) entry which is preliminary data.</text>
</comment>
<organism evidence="3 4">
    <name type="scientific">Rufibacter quisquiliarum</name>
    <dbReference type="NCBI Taxonomy" id="1549639"/>
    <lineage>
        <taxon>Bacteria</taxon>
        <taxon>Pseudomonadati</taxon>
        <taxon>Bacteroidota</taxon>
        <taxon>Cytophagia</taxon>
        <taxon>Cytophagales</taxon>
        <taxon>Hymenobacteraceae</taxon>
        <taxon>Rufibacter</taxon>
    </lineage>
</organism>
<evidence type="ECO:0000259" key="2">
    <source>
        <dbReference type="PROSITE" id="PS50106"/>
    </source>
</evidence>
<dbReference type="InterPro" id="IPR036034">
    <property type="entry name" value="PDZ_sf"/>
</dbReference>
<dbReference type="Pfam" id="PF13650">
    <property type="entry name" value="Asp_protease_2"/>
    <property type="match status" value="2"/>
</dbReference>
<gene>
    <name evidence="3" type="ORF">FHS90_000452</name>
</gene>
<dbReference type="EMBL" id="JACJIQ010000001">
    <property type="protein sequence ID" value="MBA9075755.1"/>
    <property type="molecule type" value="Genomic_DNA"/>
</dbReference>
<dbReference type="Pfam" id="PF17820">
    <property type="entry name" value="PDZ_6"/>
    <property type="match status" value="1"/>
</dbReference>
<evidence type="ECO:0000313" key="4">
    <source>
        <dbReference type="Proteomes" id="UP000563094"/>
    </source>
</evidence>
<evidence type="ECO:0000313" key="3">
    <source>
        <dbReference type="EMBL" id="MBA9075755.1"/>
    </source>
</evidence>
<keyword evidence="1" id="KW-0732">Signal</keyword>
<dbReference type="SMART" id="SM00228">
    <property type="entry name" value="PDZ"/>
    <property type="match status" value="1"/>
</dbReference>
<feature type="chain" id="PRO_5032810772" description="PDZ domain-containing protein" evidence="1">
    <location>
        <begin position="25"/>
        <end position="419"/>
    </location>
</feature>
<dbReference type="RefSeq" id="WP_066839005.1">
    <property type="nucleotide sequence ID" value="NZ_JACJIQ010000001.1"/>
</dbReference>
<dbReference type="PROSITE" id="PS50106">
    <property type="entry name" value="PDZ"/>
    <property type="match status" value="1"/>
</dbReference>
<dbReference type="InterPro" id="IPR001478">
    <property type="entry name" value="PDZ"/>
</dbReference>
<dbReference type="SUPFAM" id="SSF50156">
    <property type="entry name" value="PDZ domain-like"/>
    <property type="match status" value="1"/>
</dbReference>
<dbReference type="Gene3D" id="2.30.42.10">
    <property type="match status" value="1"/>
</dbReference>
<feature type="domain" description="PDZ" evidence="2">
    <location>
        <begin position="350"/>
        <end position="392"/>
    </location>
</feature>
<evidence type="ECO:0000256" key="1">
    <source>
        <dbReference type="SAM" id="SignalP"/>
    </source>
</evidence>
<sequence>MWLLRGVLFCCTLYCLLQGGLAVAQPEQKAVEELQFPAGRNKVRIPFKLIHNLIIVPVQINGSKPLYFVVDTGVDRVLLFELGVTDTISLNNVEHLTLRGLGKGEGLKAFASVGNKIKIAGVEASNQELLILEENVFDLSYRLGVNVNGIIGYPLFKNFVVEIDYANGYLTLYKPGKYPQNKKKRFTEVPLMIEGAKPYLNAEAVFPSGLRQPVKLIIDSGMSTSVMLYPPTLNGAILPSPTISAYLGRGLNGDILGEIGRIQALHIGGYRLHKPAASFPDTVSIRHALGMNNRNGNLGADVLQRFKVVFDYGNATMLLSPNFKYKKPFYFNLSGMELSSPIPGLNYYTISEVIPDSPAHVAGLKAGDALVTINGIKVADKSLAEVLHFFQSRPGRNLRLQVRRDTEAFETTLTLRDVI</sequence>
<accession>A0A839GJI1</accession>
<keyword evidence="4" id="KW-1185">Reference proteome</keyword>